<dbReference type="AlphaFoldDB" id="A0A0L0FWM0"/>
<evidence type="ECO:0000256" key="1">
    <source>
        <dbReference type="SAM" id="MobiDB-lite"/>
    </source>
</evidence>
<feature type="compositionally biased region" description="Acidic residues" evidence="1">
    <location>
        <begin position="1"/>
        <end position="17"/>
    </location>
</feature>
<proteinExistence type="predicted"/>
<evidence type="ECO:0000313" key="2">
    <source>
        <dbReference type="EMBL" id="KNC81217.1"/>
    </source>
</evidence>
<reference evidence="2 3" key="1">
    <citation type="submission" date="2011-02" db="EMBL/GenBank/DDBJ databases">
        <title>The Genome Sequence of Sphaeroforma arctica JP610.</title>
        <authorList>
            <consortium name="The Broad Institute Genome Sequencing Platform"/>
            <person name="Russ C."/>
            <person name="Cuomo C."/>
            <person name="Young S.K."/>
            <person name="Zeng Q."/>
            <person name="Gargeya S."/>
            <person name="Alvarado L."/>
            <person name="Berlin A."/>
            <person name="Chapman S.B."/>
            <person name="Chen Z."/>
            <person name="Freedman E."/>
            <person name="Gellesch M."/>
            <person name="Goldberg J."/>
            <person name="Griggs A."/>
            <person name="Gujja S."/>
            <person name="Heilman E."/>
            <person name="Heiman D."/>
            <person name="Howarth C."/>
            <person name="Mehta T."/>
            <person name="Neiman D."/>
            <person name="Pearson M."/>
            <person name="Roberts A."/>
            <person name="Saif S."/>
            <person name="Shea T."/>
            <person name="Shenoy N."/>
            <person name="Sisk P."/>
            <person name="Stolte C."/>
            <person name="Sykes S."/>
            <person name="White J."/>
            <person name="Yandava C."/>
            <person name="Burger G."/>
            <person name="Gray M.W."/>
            <person name="Holland P.W.H."/>
            <person name="King N."/>
            <person name="Lang F.B.F."/>
            <person name="Roger A.J."/>
            <person name="Ruiz-Trillo I."/>
            <person name="Haas B."/>
            <person name="Nusbaum C."/>
            <person name="Birren B."/>
        </authorList>
    </citation>
    <scope>NUCLEOTIDE SEQUENCE [LARGE SCALE GENOMIC DNA]</scope>
    <source>
        <strain evidence="2 3">JP610</strain>
    </source>
</reference>
<accession>A0A0L0FWM0</accession>
<name>A0A0L0FWM0_9EUKA</name>
<keyword evidence="3" id="KW-1185">Reference proteome</keyword>
<dbReference type="Proteomes" id="UP000054560">
    <property type="component" value="Unassembled WGS sequence"/>
</dbReference>
<dbReference type="GeneID" id="25906949"/>
<gene>
    <name evidence="2" type="ORF">SARC_06445</name>
</gene>
<dbReference type="EMBL" id="KQ242056">
    <property type="protein sequence ID" value="KNC81217.1"/>
    <property type="molecule type" value="Genomic_DNA"/>
</dbReference>
<evidence type="ECO:0000313" key="3">
    <source>
        <dbReference type="Proteomes" id="UP000054560"/>
    </source>
</evidence>
<organism evidence="2 3">
    <name type="scientific">Sphaeroforma arctica JP610</name>
    <dbReference type="NCBI Taxonomy" id="667725"/>
    <lineage>
        <taxon>Eukaryota</taxon>
        <taxon>Ichthyosporea</taxon>
        <taxon>Ichthyophonida</taxon>
        <taxon>Sphaeroforma</taxon>
    </lineage>
</organism>
<protein>
    <submittedName>
        <fullName evidence="2">Uncharacterized protein</fullName>
    </submittedName>
</protein>
<dbReference type="RefSeq" id="XP_014155119.1">
    <property type="nucleotide sequence ID" value="XM_014299644.1"/>
</dbReference>
<feature type="compositionally biased region" description="Basic and acidic residues" evidence="1">
    <location>
        <begin position="18"/>
        <end position="27"/>
    </location>
</feature>
<feature type="region of interest" description="Disordered" evidence="1">
    <location>
        <begin position="1"/>
        <end position="58"/>
    </location>
</feature>
<sequence>MEANSEVDYEYNYEDDSSEPKVLKEDVSAATERLASVRVSPRSEAQDPSLPLDHEQSNVGDRLKNVGKFVAADVGKAITYERVEGSIRIRRQALPRTCTSVLPSMSE</sequence>